<comment type="caution">
    <text evidence="1">The sequence shown here is derived from an EMBL/GenBank/DDBJ whole genome shotgun (WGS) entry which is preliminary data.</text>
</comment>
<dbReference type="GO" id="GO:0009507">
    <property type="term" value="C:chloroplast"/>
    <property type="evidence" value="ECO:0007669"/>
    <property type="project" value="TreeGrafter"/>
</dbReference>
<dbReference type="PANTHER" id="PTHR34943">
    <property type="match status" value="1"/>
</dbReference>
<keyword evidence="2" id="KW-1185">Reference proteome</keyword>
<evidence type="ECO:0000313" key="2">
    <source>
        <dbReference type="Proteomes" id="UP001445335"/>
    </source>
</evidence>
<name>A0AAW1RQK4_9CHLO</name>
<dbReference type="GO" id="GO:0010190">
    <property type="term" value="P:cytochrome b6f complex assembly"/>
    <property type="evidence" value="ECO:0007669"/>
    <property type="project" value="TreeGrafter"/>
</dbReference>
<dbReference type="EMBL" id="JALJOU010000027">
    <property type="protein sequence ID" value="KAK9836014.1"/>
    <property type="molecule type" value="Genomic_DNA"/>
</dbReference>
<organism evidence="1 2">
    <name type="scientific">Elliptochloris bilobata</name>
    <dbReference type="NCBI Taxonomy" id="381761"/>
    <lineage>
        <taxon>Eukaryota</taxon>
        <taxon>Viridiplantae</taxon>
        <taxon>Chlorophyta</taxon>
        <taxon>core chlorophytes</taxon>
        <taxon>Trebouxiophyceae</taxon>
        <taxon>Trebouxiophyceae incertae sedis</taxon>
        <taxon>Elliptochloris clade</taxon>
        <taxon>Elliptochloris</taxon>
    </lineage>
</organism>
<accession>A0AAW1RQK4</accession>
<dbReference type="InterPro" id="IPR021325">
    <property type="entry name" value="CCB2/CCB4"/>
</dbReference>
<evidence type="ECO:0008006" key="3">
    <source>
        <dbReference type="Google" id="ProtNLM"/>
    </source>
</evidence>
<evidence type="ECO:0000313" key="1">
    <source>
        <dbReference type="EMBL" id="KAK9836014.1"/>
    </source>
</evidence>
<dbReference type="AlphaFoldDB" id="A0AAW1RQK4"/>
<dbReference type="Proteomes" id="UP001445335">
    <property type="component" value="Unassembled WGS sequence"/>
</dbReference>
<gene>
    <name evidence="1" type="ORF">WJX81_006388</name>
</gene>
<sequence>MVVGWQYGELAGNRTQQLWRTAASAEVKPDEEYDWAVRYEGALRSVPLAAGALGICGVLINRVVSGVAPVVDASSSQSRADVVIIGLSAVLVLTGLQWLSLRPKPLVPVEPDGERVSYMSVRVPREAAAELRWAWDALRTATRCRALVAFHRGRCVMHSGVAARGLRPGAASMGPICMRALETGAGIYMANLVLYPGRLEFAGYLPENMQGVLVQPAGEHGLLVAATDTQRGFGRLDQAWVASVAEKLDAALDSIPPEDSPGPDLAAAAVATVQSRDISA</sequence>
<proteinExistence type="predicted"/>
<dbReference type="PANTHER" id="PTHR34943:SF2">
    <property type="entry name" value="PROTEIN COFACTOR ASSEMBLY OF COMPLEX C SUBUNIT B CCB4, CHLOROPLASTIC"/>
    <property type="match status" value="1"/>
</dbReference>
<dbReference type="InterPro" id="IPR044705">
    <property type="entry name" value="CCB4"/>
</dbReference>
<protein>
    <recommendedName>
        <fullName evidence="3">O-acyltransferase WSD1 C-terminal domain-containing protein</fullName>
    </recommendedName>
</protein>
<dbReference type="Pfam" id="PF11152">
    <property type="entry name" value="CCB2_CCB4"/>
    <property type="match status" value="1"/>
</dbReference>
<reference evidence="1 2" key="1">
    <citation type="journal article" date="2024" name="Nat. Commun.">
        <title>Phylogenomics reveals the evolutionary origins of lichenization in chlorophyte algae.</title>
        <authorList>
            <person name="Puginier C."/>
            <person name="Libourel C."/>
            <person name="Otte J."/>
            <person name="Skaloud P."/>
            <person name="Haon M."/>
            <person name="Grisel S."/>
            <person name="Petersen M."/>
            <person name="Berrin J.G."/>
            <person name="Delaux P.M."/>
            <person name="Dal Grande F."/>
            <person name="Keller J."/>
        </authorList>
    </citation>
    <scope>NUCLEOTIDE SEQUENCE [LARGE SCALE GENOMIC DNA]</scope>
    <source>
        <strain evidence="1 2">SAG 245.80</strain>
    </source>
</reference>